<organism evidence="5 7">
    <name type="scientific">Aliidiomarina maris</name>
    <dbReference type="NCBI Taxonomy" id="531312"/>
    <lineage>
        <taxon>Bacteria</taxon>
        <taxon>Pseudomonadati</taxon>
        <taxon>Pseudomonadota</taxon>
        <taxon>Gammaproteobacteria</taxon>
        <taxon>Alteromonadales</taxon>
        <taxon>Idiomarinaceae</taxon>
        <taxon>Aliidiomarina</taxon>
    </lineage>
</organism>
<evidence type="ECO:0000313" key="6">
    <source>
        <dbReference type="EMBL" id="RUO27686.1"/>
    </source>
</evidence>
<dbReference type="EMBL" id="PIPK01000002">
    <property type="protein sequence ID" value="RUO27686.1"/>
    <property type="molecule type" value="Genomic_DNA"/>
</dbReference>
<accession>A0A327WZU5</accession>
<protein>
    <submittedName>
        <fullName evidence="5">ArsR family transcriptional regulator</fullName>
    </submittedName>
</protein>
<dbReference type="PANTHER" id="PTHR43132">
    <property type="entry name" value="ARSENICAL RESISTANCE OPERON REPRESSOR ARSR-RELATED"/>
    <property type="match status" value="1"/>
</dbReference>
<dbReference type="GO" id="GO:0003700">
    <property type="term" value="F:DNA-binding transcription factor activity"/>
    <property type="evidence" value="ECO:0007669"/>
    <property type="project" value="InterPro"/>
</dbReference>
<dbReference type="InterPro" id="IPR051011">
    <property type="entry name" value="Metal_resp_trans_reg"/>
</dbReference>
<keyword evidence="8" id="KW-1185">Reference proteome</keyword>
<dbReference type="SMART" id="SM00418">
    <property type="entry name" value="HTH_ARSR"/>
    <property type="match status" value="1"/>
</dbReference>
<dbReference type="InterPro" id="IPR036390">
    <property type="entry name" value="WH_DNA-bd_sf"/>
</dbReference>
<feature type="domain" description="HTH arsR-type" evidence="4">
    <location>
        <begin position="10"/>
        <end position="103"/>
    </location>
</feature>
<dbReference type="CDD" id="cd00090">
    <property type="entry name" value="HTH_ARSR"/>
    <property type="match status" value="1"/>
</dbReference>
<dbReference type="PANTHER" id="PTHR43132:SF2">
    <property type="entry name" value="ARSENICAL RESISTANCE OPERON REPRESSOR ARSR-RELATED"/>
    <property type="match status" value="1"/>
</dbReference>
<gene>
    <name evidence="5" type="ORF">B0I24_103159</name>
    <name evidence="6" type="ORF">CWE07_03455</name>
</gene>
<dbReference type="Proteomes" id="UP000287865">
    <property type="component" value="Unassembled WGS sequence"/>
</dbReference>
<dbReference type="Pfam" id="PF01022">
    <property type="entry name" value="HTH_5"/>
    <property type="match status" value="1"/>
</dbReference>
<evidence type="ECO:0000259" key="4">
    <source>
        <dbReference type="PROSITE" id="PS50987"/>
    </source>
</evidence>
<dbReference type="AlphaFoldDB" id="A0A327WZU5"/>
<comment type="caution">
    <text evidence="5">The sequence shown here is derived from an EMBL/GenBank/DDBJ whole genome shotgun (WGS) entry which is preliminary data.</text>
</comment>
<name>A0A327WZU5_9GAMM</name>
<evidence type="ECO:0000256" key="3">
    <source>
        <dbReference type="ARBA" id="ARBA00023163"/>
    </source>
</evidence>
<dbReference type="InterPro" id="IPR011991">
    <property type="entry name" value="ArsR-like_HTH"/>
</dbReference>
<dbReference type="InterPro" id="IPR036388">
    <property type="entry name" value="WH-like_DNA-bd_sf"/>
</dbReference>
<dbReference type="Gene3D" id="1.10.10.10">
    <property type="entry name" value="Winged helix-like DNA-binding domain superfamily/Winged helix DNA-binding domain"/>
    <property type="match status" value="1"/>
</dbReference>
<evidence type="ECO:0000313" key="7">
    <source>
        <dbReference type="Proteomes" id="UP000249203"/>
    </source>
</evidence>
<keyword evidence="1" id="KW-0805">Transcription regulation</keyword>
<evidence type="ECO:0000256" key="2">
    <source>
        <dbReference type="ARBA" id="ARBA00023125"/>
    </source>
</evidence>
<dbReference type="OrthoDB" id="9796124at2"/>
<keyword evidence="3" id="KW-0804">Transcription</keyword>
<dbReference type="InterPro" id="IPR001845">
    <property type="entry name" value="HTH_ArsR_DNA-bd_dom"/>
</dbReference>
<dbReference type="Proteomes" id="UP000249203">
    <property type="component" value="Unassembled WGS sequence"/>
</dbReference>
<dbReference type="RefSeq" id="WP_111568774.1">
    <property type="nucleotide sequence ID" value="NZ_PIPK01000002.1"/>
</dbReference>
<dbReference type="PRINTS" id="PR00778">
    <property type="entry name" value="HTHARSR"/>
</dbReference>
<proteinExistence type="predicted"/>
<reference evidence="5 7" key="2">
    <citation type="submission" date="2018-06" db="EMBL/GenBank/DDBJ databases">
        <title>Genomic Encyclopedia of Type Strains, Phase III (KMG-III): the genomes of soil and plant-associated and newly described type strains.</title>
        <authorList>
            <person name="Whitman W."/>
        </authorList>
    </citation>
    <scope>NUCLEOTIDE SEQUENCE [LARGE SCALE GENOMIC DNA]</scope>
    <source>
        <strain evidence="5 7">CGMCC 1.15366</strain>
    </source>
</reference>
<evidence type="ECO:0000313" key="5">
    <source>
        <dbReference type="EMBL" id="RAJ99165.1"/>
    </source>
</evidence>
<keyword evidence="2" id="KW-0238">DNA-binding</keyword>
<dbReference type="SUPFAM" id="SSF46785">
    <property type="entry name" value="Winged helix' DNA-binding domain"/>
    <property type="match status" value="1"/>
</dbReference>
<reference evidence="6 8" key="1">
    <citation type="journal article" date="2018" name="Front. Microbiol.">
        <title>Genome-Based Analysis Reveals the Taxonomy and Diversity of the Family Idiomarinaceae.</title>
        <authorList>
            <person name="Liu Y."/>
            <person name="Lai Q."/>
            <person name="Shao Z."/>
        </authorList>
    </citation>
    <scope>NUCLEOTIDE SEQUENCE [LARGE SCALE GENOMIC DNA]</scope>
    <source>
        <strain evidence="6 8">CF12-14</strain>
    </source>
</reference>
<dbReference type="EMBL" id="QLMD01000003">
    <property type="protein sequence ID" value="RAJ99165.1"/>
    <property type="molecule type" value="Genomic_DNA"/>
</dbReference>
<sequence length="103" mass="11597">MTTSDLDLSQITEKSAQAAGLLKLLSNQHRLLILCHLVEAELCVSELESRLDISQSSLSQHLARLREQGIVDFRKESTTVYYRLADPKAAKVLETLHELFCKS</sequence>
<evidence type="ECO:0000313" key="8">
    <source>
        <dbReference type="Proteomes" id="UP000287865"/>
    </source>
</evidence>
<dbReference type="GO" id="GO:0003677">
    <property type="term" value="F:DNA binding"/>
    <property type="evidence" value="ECO:0007669"/>
    <property type="project" value="UniProtKB-KW"/>
</dbReference>
<dbReference type="PROSITE" id="PS50987">
    <property type="entry name" value="HTH_ARSR_2"/>
    <property type="match status" value="1"/>
</dbReference>
<evidence type="ECO:0000256" key="1">
    <source>
        <dbReference type="ARBA" id="ARBA00023015"/>
    </source>
</evidence>
<dbReference type="NCBIfam" id="NF033788">
    <property type="entry name" value="HTH_metalloreg"/>
    <property type="match status" value="1"/>
</dbReference>